<feature type="domain" description="SANT" evidence="6">
    <location>
        <begin position="196"/>
        <end position="243"/>
    </location>
</feature>
<dbReference type="PANTHER" id="PTHR44042">
    <property type="entry name" value="DUPLICATED HOMEODOMAIN-LIKE SUPERFAMILY PROTEIN-RELATED"/>
    <property type="match status" value="1"/>
</dbReference>
<organism evidence="8 9">
    <name type="scientific">Galdieria partita</name>
    <dbReference type="NCBI Taxonomy" id="83374"/>
    <lineage>
        <taxon>Eukaryota</taxon>
        <taxon>Rhodophyta</taxon>
        <taxon>Bangiophyceae</taxon>
        <taxon>Galdieriales</taxon>
        <taxon>Galdieriaceae</taxon>
        <taxon>Galdieria</taxon>
    </lineage>
</organism>
<dbReference type="EMBL" id="BQMJ01000024">
    <property type="protein sequence ID" value="GJQ11424.1"/>
    <property type="molecule type" value="Genomic_DNA"/>
</dbReference>
<evidence type="ECO:0000256" key="3">
    <source>
        <dbReference type="ARBA" id="ARBA00023242"/>
    </source>
</evidence>
<feature type="compositionally biased region" description="Low complexity" evidence="5">
    <location>
        <begin position="351"/>
        <end position="363"/>
    </location>
</feature>
<sequence>MRSTRSRENGRPKQKSNAGYNDKEKEEEEQIELNRANFKEPIHLSWSTAVASGDKQQVTNNKMTSSEGSLASVQLLEQQKKRIEQLEKDLDDARVEIEKLRLYNRQLALSLTSIHRRGLEGSKYENGSSPFMQQSEATYQHANSESVCGSLNSTNAFGTPPSNDRATRTSSCNIQEQQEGWEVTSKQEKKAQSRYWTAEEHMRFLEGLARFGHKDMKAIARFVGTRNATQVRTHAQKYYLKLAREAAKRQEQQHSQLQSGFGNGSSDERRSCMSAPGTPSCRTLIGKRNINDDDYRFSLEGYKSARLENEKLTSDALNNVDLNQIDPELSKRMNWFSNSTVFHTMSLDQDSSGGEMSTTSEGNSDPRNVSNDLIHGSHYGVGTSELSLYDDLYQGKLERERRTGNFLNMPLAEGRTGIDSQFDSFSLPHRSSSLTELVELHDEHIAEFENFPKFHSIPEKSIGHLSSSGNSLLEFDDSHEVARAVVESGRNSIVD</sequence>
<evidence type="ECO:0000256" key="2">
    <source>
        <dbReference type="ARBA" id="ARBA00023163"/>
    </source>
</evidence>
<protein>
    <submittedName>
        <fullName evidence="8">Uncharacterized protein</fullName>
    </submittedName>
</protein>
<evidence type="ECO:0000313" key="9">
    <source>
        <dbReference type="Proteomes" id="UP001061958"/>
    </source>
</evidence>
<feature type="compositionally biased region" description="Basic and acidic residues" evidence="5">
    <location>
        <begin position="1"/>
        <end position="11"/>
    </location>
</feature>
<feature type="coiled-coil region" evidence="4">
    <location>
        <begin position="73"/>
        <end position="103"/>
    </location>
</feature>
<name>A0A9C7UPY9_9RHOD</name>
<proteinExistence type="predicted"/>
<reference evidence="8" key="1">
    <citation type="journal article" date="2022" name="Proc. Natl. Acad. Sci. U.S.A.">
        <title>Life cycle and functional genomics of the unicellular red alga Galdieria for elucidating algal and plant evolution and industrial use.</title>
        <authorList>
            <person name="Hirooka S."/>
            <person name="Itabashi T."/>
            <person name="Ichinose T.M."/>
            <person name="Onuma R."/>
            <person name="Fujiwara T."/>
            <person name="Yamashita S."/>
            <person name="Jong L.W."/>
            <person name="Tomita R."/>
            <person name="Iwane A.H."/>
            <person name="Miyagishima S.Y."/>
        </authorList>
    </citation>
    <scope>NUCLEOTIDE SEQUENCE</scope>
    <source>
        <strain evidence="8">NBRC 102759</strain>
    </source>
</reference>
<evidence type="ECO:0000256" key="4">
    <source>
        <dbReference type="SAM" id="Coils"/>
    </source>
</evidence>
<feature type="region of interest" description="Disordered" evidence="5">
    <location>
        <begin position="348"/>
        <end position="368"/>
    </location>
</feature>
<keyword evidence="2" id="KW-0804">Transcription</keyword>
<dbReference type="InterPro" id="IPR009057">
    <property type="entry name" value="Homeodomain-like_sf"/>
</dbReference>
<evidence type="ECO:0000256" key="1">
    <source>
        <dbReference type="ARBA" id="ARBA00023015"/>
    </source>
</evidence>
<dbReference type="PROSITE" id="PS51293">
    <property type="entry name" value="SANT"/>
    <property type="match status" value="1"/>
</dbReference>
<dbReference type="Pfam" id="PF00249">
    <property type="entry name" value="Myb_DNA-binding"/>
    <property type="match status" value="1"/>
</dbReference>
<evidence type="ECO:0000259" key="7">
    <source>
        <dbReference type="PROSITE" id="PS51294"/>
    </source>
</evidence>
<keyword evidence="4" id="KW-0175">Coiled coil</keyword>
<dbReference type="InterPro" id="IPR017930">
    <property type="entry name" value="Myb_dom"/>
</dbReference>
<evidence type="ECO:0000259" key="6">
    <source>
        <dbReference type="PROSITE" id="PS51293"/>
    </source>
</evidence>
<reference evidence="8" key="2">
    <citation type="submission" date="2022-01" db="EMBL/GenBank/DDBJ databases">
        <authorList>
            <person name="Hirooka S."/>
            <person name="Miyagishima S.Y."/>
        </authorList>
    </citation>
    <scope>NUCLEOTIDE SEQUENCE</scope>
    <source>
        <strain evidence="8">NBRC 102759</strain>
    </source>
</reference>
<dbReference type="InterPro" id="IPR017884">
    <property type="entry name" value="SANT_dom"/>
</dbReference>
<feature type="region of interest" description="Disordered" evidence="5">
    <location>
        <begin position="249"/>
        <end position="285"/>
    </location>
</feature>
<dbReference type="InterPro" id="IPR001005">
    <property type="entry name" value="SANT/Myb"/>
</dbReference>
<dbReference type="GO" id="GO:0003677">
    <property type="term" value="F:DNA binding"/>
    <property type="evidence" value="ECO:0007669"/>
    <property type="project" value="InterPro"/>
</dbReference>
<dbReference type="SMART" id="SM00717">
    <property type="entry name" value="SANT"/>
    <property type="match status" value="1"/>
</dbReference>
<feature type="region of interest" description="Disordered" evidence="5">
    <location>
        <begin position="1"/>
        <end position="30"/>
    </location>
</feature>
<accession>A0A9C7UPY9</accession>
<dbReference type="CDD" id="cd00167">
    <property type="entry name" value="SANT"/>
    <property type="match status" value="1"/>
</dbReference>
<dbReference type="OrthoDB" id="118550at2759"/>
<evidence type="ECO:0000313" key="8">
    <source>
        <dbReference type="EMBL" id="GJQ11424.1"/>
    </source>
</evidence>
<gene>
    <name evidence="8" type="ORF">GpartN1_g3215.t1</name>
</gene>
<dbReference type="SUPFAM" id="SSF46689">
    <property type="entry name" value="Homeodomain-like"/>
    <property type="match status" value="1"/>
</dbReference>
<dbReference type="AlphaFoldDB" id="A0A9C7UPY9"/>
<keyword evidence="9" id="KW-1185">Reference proteome</keyword>
<feature type="domain" description="HTH myb-type" evidence="7">
    <location>
        <begin position="196"/>
        <end position="243"/>
    </location>
</feature>
<dbReference type="InterPro" id="IPR006447">
    <property type="entry name" value="Myb_dom_plants"/>
</dbReference>
<keyword evidence="3" id="KW-0539">Nucleus</keyword>
<dbReference type="PANTHER" id="PTHR44042:SF67">
    <property type="entry name" value="MYB-LIKE PROTEIN I"/>
    <property type="match status" value="1"/>
</dbReference>
<comment type="caution">
    <text evidence="8">The sequence shown here is derived from an EMBL/GenBank/DDBJ whole genome shotgun (WGS) entry which is preliminary data.</text>
</comment>
<evidence type="ECO:0000256" key="5">
    <source>
        <dbReference type="SAM" id="MobiDB-lite"/>
    </source>
</evidence>
<dbReference type="Gene3D" id="1.10.10.60">
    <property type="entry name" value="Homeodomain-like"/>
    <property type="match status" value="1"/>
</dbReference>
<keyword evidence="1" id="KW-0805">Transcription regulation</keyword>
<feature type="compositionally biased region" description="Polar residues" evidence="5">
    <location>
        <begin position="156"/>
        <end position="178"/>
    </location>
</feature>
<dbReference type="Proteomes" id="UP001061958">
    <property type="component" value="Unassembled WGS sequence"/>
</dbReference>
<feature type="region of interest" description="Disordered" evidence="5">
    <location>
        <begin position="156"/>
        <end position="187"/>
    </location>
</feature>
<dbReference type="NCBIfam" id="TIGR01557">
    <property type="entry name" value="myb_SHAQKYF"/>
    <property type="match status" value="1"/>
</dbReference>
<dbReference type="PROSITE" id="PS51294">
    <property type="entry name" value="HTH_MYB"/>
    <property type="match status" value="1"/>
</dbReference>